<dbReference type="GO" id="GO:0000731">
    <property type="term" value="P:DNA synthesis involved in DNA repair"/>
    <property type="evidence" value="ECO:0007669"/>
    <property type="project" value="TreeGrafter"/>
</dbReference>
<dbReference type="STRING" id="553973.CLOHYLEM_07468"/>
<comment type="caution">
    <text evidence="3">The sequence shown here is derived from an EMBL/GenBank/DDBJ whole genome shotgun (WGS) entry which is preliminary data.</text>
</comment>
<dbReference type="PANTHER" id="PTHR32182:SF0">
    <property type="entry name" value="DNA REPLICATION AND REPAIR PROTEIN RECF"/>
    <property type="match status" value="1"/>
</dbReference>
<reference evidence="3" key="2">
    <citation type="submission" date="2013-06" db="EMBL/GenBank/DDBJ databases">
        <title>Draft genome sequence of Clostridium hylemonae (DSM 15053).</title>
        <authorList>
            <person name="Sudarsanam P."/>
            <person name="Ley R."/>
            <person name="Guruge J."/>
            <person name="Turnbaugh P.J."/>
            <person name="Mahowald M."/>
            <person name="Liep D."/>
            <person name="Gordon J."/>
        </authorList>
    </citation>
    <scope>NUCLEOTIDE SEQUENCE</scope>
    <source>
        <strain evidence="3">DSM 15053</strain>
    </source>
</reference>
<dbReference type="Proteomes" id="UP000004893">
    <property type="component" value="Unassembled WGS sequence"/>
</dbReference>
<gene>
    <name evidence="3" type="ORF">CLOHYLEM_07468</name>
</gene>
<dbReference type="SUPFAM" id="SSF52540">
    <property type="entry name" value="P-loop containing nucleoside triphosphate hydrolases"/>
    <property type="match status" value="1"/>
</dbReference>
<reference evidence="3" key="1">
    <citation type="submission" date="2009-02" db="EMBL/GenBank/DDBJ databases">
        <authorList>
            <person name="Fulton L."/>
            <person name="Clifton S."/>
            <person name="Fulton B."/>
            <person name="Xu J."/>
            <person name="Minx P."/>
            <person name="Pepin K.H."/>
            <person name="Johnson M."/>
            <person name="Bhonagiri V."/>
            <person name="Nash W.E."/>
            <person name="Mardis E.R."/>
            <person name="Wilson R.K."/>
        </authorList>
    </citation>
    <scope>NUCLEOTIDE SEQUENCE [LARGE SCALE GENOMIC DNA]</scope>
    <source>
        <strain evidence="3">DSM 15053</strain>
    </source>
</reference>
<accession>C0C5T1</accession>
<dbReference type="GO" id="GO:0006302">
    <property type="term" value="P:double-strand break repair"/>
    <property type="evidence" value="ECO:0007669"/>
    <property type="project" value="TreeGrafter"/>
</dbReference>
<dbReference type="eggNOG" id="COG4694">
    <property type="taxonomic scope" value="Bacteria"/>
</dbReference>
<sequence length="804" mass="92566">MCLDIFKCFKGEDKMLKKIKFKGGFFTEEKELELFMNEDRISLLYGKNGSGKSTISNAVRKAKGDVVDEIVQATLLDKKGMAFTDTQCIHVFNEDYVSSRVKIRDDGLNAIILLGELGNLENKILDLELRIEAESNRNAEFKTAAGEYKDRDNIKSPSNCRFRINLGLSGNGHWAEREKIINNGKRNASVTGKVIDSIIALRPAETLSNLRKRYEENLQLLSQVIANEAAQIRSTVKLNVPYNEKVLQNLLSQKVERPMLSDREQYLLQLIDDGKLEQINEMKSVFSKEKTKKCPFCFQEISDQGKRDLIGSIEKVLSKEVDIHEENLKKCIIQELNIDFSGMDVLNSPNYIKCKDVVEEINKEIFKIREIILKKINHPYTPITGFESYLIDKLEQYELFRTKLQQEIETYNNAVKKIGTLKRNLTTDNAAIAHCEVSRDIELLKQALEDQRNADEALKESDEKIKNLNDELNVLKSRKKNIKIAVNLINKSLRYVFFSKDRLEIKVEEDKYVLYAHGKAVKPNNVSVGERNIIALCYFFTELIMNQEAKDGYSKKLILVIDDPVSSFDFENKVGIMSLLKAKLADIVKTNPESQILVMTHDIQCLYDLQKIGQDVCNEYKKESNGKKKVTYACCELKNKEIISFNYTKRNEYSEILKTVYDYACSKNENDALIVGNSMRRVMEAFSTFVYKKGIAEISCDDTILQQIGDRDYIDYFKNLMYRLVLNGDSHMLERTNSLDDVDYLYFLSDGERRRTAQEVICFIYLLNKRHILAHLEGKQNIETNIQKWCADIKSFCVGDEVMA</sequence>
<dbReference type="PANTHER" id="PTHR32182">
    <property type="entry name" value="DNA REPLICATION AND REPAIR PROTEIN RECF"/>
    <property type="match status" value="1"/>
</dbReference>
<evidence type="ECO:0000313" key="4">
    <source>
        <dbReference type="Proteomes" id="UP000004893"/>
    </source>
</evidence>
<protein>
    <recommendedName>
        <fullName evidence="2">Protein CR006 P-loop domain-containing protein</fullName>
    </recommendedName>
</protein>
<keyword evidence="4" id="KW-1185">Reference proteome</keyword>
<feature type="coiled-coil region" evidence="1">
    <location>
        <begin position="441"/>
        <end position="485"/>
    </location>
</feature>
<dbReference type="HOGENOM" id="CLU_337980_0_0_9"/>
<dbReference type="InterPro" id="IPR026866">
    <property type="entry name" value="CR006_AAA"/>
</dbReference>
<dbReference type="AlphaFoldDB" id="C0C5T1"/>
<dbReference type="InterPro" id="IPR027417">
    <property type="entry name" value="P-loop_NTPase"/>
</dbReference>
<feature type="coiled-coil region" evidence="1">
    <location>
        <begin position="204"/>
        <end position="231"/>
    </location>
</feature>
<dbReference type="EMBL" id="ABYI02000041">
    <property type="protein sequence ID" value="EEG72465.1"/>
    <property type="molecule type" value="Genomic_DNA"/>
</dbReference>
<keyword evidence="1" id="KW-0175">Coiled coil</keyword>
<organism evidence="3 4">
    <name type="scientific">[Clostridium] hylemonae DSM 15053</name>
    <dbReference type="NCBI Taxonomy" id="553973"/>
    <lineage>
        <taxon>Bacteria</taxon>
        <taxon>Bacillati</taxon>
        <taxon>Bacillota</taxon>
        <taxon>Clostridia</taxon>
        <taxon>Lachnospirales</taxon>
        <taxon>Lachnospiraceae</taxon>
    </lineage>
</organism>
<feature type="domain" description="Protein CR006 P-loop" evidence="2">
    <location>
        <begin position="39"/>
        <end position="734"/>
    </location>
</feature>
<dbReference type="Gene3D" id="3.40.50.300">
    <property type="entry name" value="P-loop containing nucleotide triphosphate hydrolases"/>
    <property type="match status" value="1"/>
</dbReference>
<name>C0C5T1_9FIRM</name>
<evidence type="ECO:0000259" key="2">
    <source>
        <dbReference type="Pfam" id="PF13166"/>
    </source>
</evidence>
<dbReference type="Pfam" id="PF13166">
    <property type="entry name" value="AAA_13"/>
    <property type="match status" value="1"/>
</dbReference>
<evidence type="ECO:0000256" key="1">
    <source>
        <dbReference type="SAM" id="Coils"/>
    </source>
</evidence>
<proteinExistence type="predicted"/>
<evidence type="ECO:0000313" key="3">
    <source>
        <dbReference type="EMBL" id="EEG72465.1"/>
    </source>
</evidence>